<dbReference type="PANTHER" id="PTHR42870">
    <property type="entry name" value="ACETYL-COA C-ACETYLTRANSFERASE"/>
    <property type="match status" value="1"/>
</dbReference>
<dbReference type="Pfam" id="PF22691">
    <property type="entry name" value="Thiolase_C_1"/>
    <property type="match status" value="1"/>
</dbReference>
<gene>
    <name evidence="4" type="ORF">ACFQJC_06890</name>
</gene>
<evidence type="ECO:0000313" key="5">
    <source>
        <dbReference type="Proteomes" id="UP001596481"/>
    </source>
</evidence>
<dbReference type="AlphaFoldDB" id="A0ABD5ZD76"/>
<dbReference type="InterPro" id="IPR002155">
    <property type="entry name" value="Thiolase"/>
</dbReference>
<feature type="domain" description="Thiolase C-terminal" evidence="3">
    <location>
        <begin position="233"/>
        <end position="377"/>
    </location>
</feature>
<organism evidence="4 5">
    <name type="scientific">Haloferax namakaokahaiae</name>
    <dbReference type="NCBI Taxonomy" id="1748331"/>
    <lineage>
        <taxon>Archaea</taxon>
        <taxon>Methanobacteriati</taxon>
        <taxon>Methanobacteriota</taxon>
        <taxon>Stenosarchaea group</taxon>
        <taxon>Halobacteria</taxon>
        <taxon>Halobacteriales</taxon>
        <taxon>Haloferacaceae</taxon>
        <taxon>Haloferax</taxon>
    </lineage>
</organism>
<dbReference type="Pfam" id="PF00108">
    <property type="entry name" value="Thiolase_N"/>
    <property type="match status" value="1"/>
</dbReference>
<dbReference type="Proteomes" id="UP001596481">
    <property type="component" value="Unassembled WGS sequence"/>
</dbReference>
<accession>A0ABD5ZD76</accession>
<dbReference type="InterPro" id="IPR020616">
    <property type="entry name" value="Thiolase_N"/>
</dbReference>
<protein>
    <submittedName>
        <fullName evidence="4">Thiolase family protein</fullName>
    </submittedName>
</protein>
<evidence type="ECO:0000259" key="2">
    <source>
        <dbReference type="Pfam" id="PF00108"/>
    </source>
</evidence>
<keyword evidence="1" id="KW-0414">Isoprene biosynthesis</keyword>
<evidence type="ECO:0000313" key="4">
    <source>
        <dbReference type="EMBL" id="MFC7203235.1"/>
    </source>
</evidence>
<reference evidence="4 5" key="1">
    <citation type="journal article" date="2019" name="Int. J. Syst. Evol. Microbiol.">
        <title>The Global Catalogue of Microorganisms (GCM) 10K type strain sequencing project: providing services to taxonomists for standard genome sequencing and annotation.</title>
        <authorList>
            <consortium name="The Broad Institute Genomics Platform"/>
            <consortium name="The Broad Institute Genome Sequencing Center for Infectious Disease"/>
            <person name="Wu L."/>
            <person name="Ma J."/>
        </authorList>
    </citation>
    <scope>NUCLEOTIDE SEQUENCE [LARGE SCALE GENOMIC DNA]</scope>
    <source>
        <strain evidence="4 5">DSM 29988</strain>
    </source>
</reference>
<dbReference type="PANTHER" id="PTHR42870:SF1">
    <property type="entry name" value="NON-SPECIFIC LIPID-TRANSFER PROTEIN-LIKE 2"/>
    <property type="match status" value="1"/>
</dbReference>
<dbReference type="InterPro" id="IPR016039">
    <property type="entry name" value="Thiolase-like"/>
</dbReference>
<dbReference type="InterPro" id="IPR055140">
    <property type="entry name" value="Thiolase_C_2"/>
</dbReference>
<feature type="domain" description="Thiolase N-terminal" evidence="2">
    <location>
        <begin position="19"/>
        <end position="221"/>
    </location>
</feature>
<dbReference type="GO" id="GO:0008299">
    <property type="term" value="P:isoprenoid biosynthetic process"/>
    <property type="evidence" value="ECO:0007669"/>
    <property type="project" value="UniProtKB-KW"/>
</dbReference>
<dbReference type="CDD" id="cd00829">
    <property type="entry name" value="SCP-x_thiolase"/>
    <property type="match status" value="1"/>
</dbReference>
<evidence type="ECO:0000259" key="3">
    <source>
        <dbReference type="Pfam" id="PF22691"/>
    </source>
</evidence>
<name>A0ABD5ZD76_9EURY</name>
<dbReference type="Gene3D" id="3.40.47.10">
    <property type="match status" value="1"/>
</dbReference>
<keyword evidence="5" id="KW-1185">Reference proteome</keyword>
<sequence>MTGVTIPGVGMTKFRSELPYSIVEMASVAATRALDDAGYPAADVTSLHVGTALADSLGLQAGLGNALTSSLGIEGVTADRIENTSATGASAVHRGVEAIESGQSDVALVVGAEKMSVGETANVTEAISRVTHQREYAQGLTLPSFGGLAAGVYLDRYGAPREALAAVAAKNHGNAVANPVAQFRKSISVAYALESPVIADPLRLYDCCPMTDGAAAVVLARDTADDVRVTSIGSATGTHAVADRPDPLEIESVREAGERTFDDAGMTPHDVDLVCIHDAFTILELLELEELGFYDPGTAWEAVMDGETQRDGRLPVNPGGGLKARGHPLGATGISQLIELVWQLRGDLPPERQVSDARTAFAINVAGFGNNSVCTIVEA</sequence>
<dbReference type="PIRSF" id="PIRSF000429">
    <property type="entry name" value="Ac-CoA_Ac_transf"/>
    <property type="match status" value="1"/>
</dbReference>
<dbReference type="RefSeq" id="WP_390222574.1">
    <property type="nucleotide sequence ID" value="NZ_JBHTAA010000002.1"/>
</dbReference>
<dbReference type="SUPFAM" id="SSF53901">
    <property type="entry name" value="Thiolase-like"/>
    <property type="match status" value="1"/>
</dbReference>
<comment type="caution">
    <text evidence="4">The sequence shown here is derived from an EMBL/GenBank/DDBJ whole genome shotgun (WGS) entry which is preliminary data.</text>
</comment>
<proteinExistence type="predicted"/>
<dbReference type="EMBL" id="JBHTAA010000002">
    <property type="protein sequence ID" value="MFC7203235.1"/>
    <property type="molecule type" value="Genomic_DNA"/>
</dbReference>
<evidence type="ECO:0000256" key="1">
    <source>
        <dbReference type="ARBA" id="ARBA00023229"/>
    </source>
</evidence>